<reference evidence="1" key="2">
    <citation type="submission" date="2023-05" db="EMBL/GenBank/DDBJ databases">
        <authorList>
            <person name="Schelkunov M.I."/>
        </authorList>
    </citation>
    <scope>NUCLEOTIDE SEQUENCE</scope>
    <source>
        <strain evidence="1">Hsosn_3</strain>
        <tissue evidence="1">Leaf</tissue>
    </source>
</reference>
<evidence type="ECO:0000313" key="2">
    <source>
        <dbReference type="Proteomes" id="UP001237642"/>
    </source>
</evidence>
<name>A0AAD8I405_9APIA</name>
<keyword evidence="2" id="KW-1185">Reference proteome</keyword>
<dbReference type="Proteomes" id="UP001237642">
    <property type="component" value="Unassembled WGS sequence"/>
</dbReference>
<reference evidence="1" key="1">
    <citation type="submission" date="2023-02" db="EMBL/GenBank/DDBJ databases">
        <title>Genome of toxic invasive species Heracleum sosnowskyi carries increased number of genes despite the absence of recent whole-genome duplications.</title>
        <authorList>
            <person name="Schelkunov M."/>
            <person name="Shtratnikova V."/>
            <person name="Makarenko M."/>
            <person name="Klepikova A."/>
            <person name="Omelchenko D."/>
            <person name="Novikova G."/>
            <person name="Obukhova E."/>
            <person name="Bogdanov V."/>
            <person name="Penin A."/>
            <person name="Logacheva M."/>
        </authorList>
    </citation>
    <scope>NUCLEOTIDE SEQUENCE</scope>
    <source>
        <strain evidence="1">Hsosn_3</strain>
        <tissue evidence="1">Leaf</tissue>
    </source>
</reference>
<evidence type="ECO:0000313" key="1">
    <source>
        <dbReference type="EMBL" id="KAK1377488.1"/>
    </source>
</evidence>
<protein>
    <submittedName>
        <fullName evidence="1">Uncharacterized protein</fullName>
    </submittedName>
</protein>
<comment type="caution">
    <text evidence="1">The sequence shown here is derived from an EMBL/GenBank/DDBJ whole genome shotgun (WGS) entry which is preliminary data.</text>
</comment>
<proteinExistence type="predicted"/>
<organism evidence="1 2">
    <name type="scientific">Heracleum sosnowskyi</name>
    <dbReference type="NCBI Taxonomy" id="360622"/>
    <lineage>
        <taxon>Eukaryota</taxon>
        <taxon>Viridiplantae</taxon>
        <taxon>Streptophyta</taxon>
        <taxon>Embryophyta</taxon>
        <taxon>Tracheophyta</taxon>
        <taxon>Spermatophyta</taxon>
        <taxon>Magnoliopsida</taxon>
        <taxon>eudicotyledons</taxon>
        <taxon>Gunneridae</taxon>
        <taxon>Pentapetalae</taxon>
        <taxon>asterids</taxon>
        <taxon>campanulids</taxon>
        <taxon>Apiales</taxon>
        <taxon>Apiaceae</taxon>
        <taxon>Apioideae</taxon>
        <taxon>apioid superclade</taxon>
        <taxon>Tordylieae</taxon>
        <taxon>Tordyliinae</taxon>
        <taxon>Heracleum</taxon>
    </lineage>
</organism>
<dbReference type="EMBL" id="JAUIZM010000006">
    <property type="protein sequence ID" value="KAK1377488.1"/>
    <property type="molecule type" value="Genomic_DNA"/>
</dbReference>
<gene>
    <name evidence="1" type="ORF">POM88_024232</name>
</gene>
<accession>A0AAD8I405</accession>
<dbReference type="AlphaFoldDB" id="A0AAD8I405"/>
<sequence length="110" mass="12466">MFVDSSCEVKPPLPVPVFLVQGPWKDLSQRPADLLNSGWSGPVSINGRFLHWDVGSFRYILSMDVSDEKCIKLQLPDTGQIIREDSYHLLELGAHLSFMYCASTTRIRKL</sequence>